<dbReference type="KEGG" id="tdl:TDEL_0C05210"/>
<sequence length="159" mass="18087">MSLQQPVREAAKQLVGVLEKFPAERIRHIVSFKSSQIGRFKRVAGLSGTDGWNESKKASIDEIKDIISRTSAPLGLQKDLLKKMQAAIPEDNLSEQSIKEQIRALNTLMSNKYKTYYDVGDKLYKPAGRPNYYQRILDEVQGKQKETFFSAFRTVVFGK</sequence>
<dbReference type="GO" id="GO:0061671">
    <property type="term" value="C:Cbp3p-Cbp6 complex"/>
    <property type="evidence" value="ECO:0007669"/>
    <property type="project" value="EnsemblFungi"/>
</dbReference>
<dbReference type="RefSeq" id="XP_003680621.1">
    <property type="nucleotide sequence ID" value="XM_003680573.1"/>
</dbReference>
<reference evidence="1 2" key="1">
    <citation type="journal article" date="2011" name="Proc. Natl. Acad. Sci. U.S.A.">
        <title>Evolutionary erosion of yeast sex chromosomes by mating-type switching accidents.</title>
        <authorList>
            <person name="Gordon J.L."/>
            <person name="Armisen D."/>
            <person name="Proux-Wera E."/>
            <person name="Oheigeartaigh S.S."/>
            <person name="Byrne K.P."/>
            <person name="Wolfe K.H."/>
        </authorList>
    </citation>
    <scope>NUCLEOTIDE SEQUENCE [LARGE SCALE GENOMIC DNA]</scope>
    <source>
        <strain evidence="2">ATCC 10662 / CBS 1146 / NBRC 0425 / NCYC 2629 / NRRL Y-866</strain>
    </source>
</reference>
<evidence type="ECO:0000313" key="2">
    <source>
        <dbReference type="Proteomes" id="UP000005627"/>
    </source>
</evidence>
<protein>
    <recommendedName>
        <fullName evidence="3">Cytochrome B pre-mRNA-processing protein 6</fullName>
    </recommendedName>
</protein>
<keyword evidence="2" id="KW-1185">Reference proteome</keyword>
<organism evidence="1 2">
    <name type="scientific">Torulaspora delbrueckii</name>
    <name type="common">Yeast</name>
    <name type="synonym">Candida colliculosa</name>
    <dbReference type="NCBI Taxonomy" id="4950"/>
    <lineage>
        <taxon>Eukaryota</taxon>
        <taxon>Fungi</taxon>
        <taxon>Dikarya</taxon>
        <taxon>Ascomycota</taxon>
        <taxon>Saccharomycotina</taxon>
        <taxon>Saccharomycetes</taxon>
        <taxon>Saccharomycetales</taxon>
        <taxon>Saccharomycetaceae</taxon>
        <taxon>Torulaspora</taxon>
    </lineage>
</organism>
<dbReference type="EMBL" id="HE616744">
    <property type="protein sequence ID" value="CCE91410.1"/>
    <property type="molecule type" value="Genomic_DNA"/>
</dbReference>
<dbReference type="eggNOG" id="ENOG502SAQZ">
    <property type="taxonomic scope" value="Eukaryota"/>
</dbReference>
<gene>
    <name evidence="1" type="primary">TDEL0C05210</name>
    <name evidence="1" type="ORF">TDEL_0C05210</name>
</gene>
<dbReference type="InterPro" id="IPR037653">
    <property type="entry name" value="Cbp6"/>
</dbReference>
<dbReference type="AlphaFoldDB" id="G8ZSB8"/>
<dbReference type="FunCoup" id="G8ZSB8">
    <property type="interactions" value="167"/>
</dbReference>
<dbReference type="STRING" id="1076872.G8ZSB8"/>
<dbReference type="GO" id="GO:0005761">
    <property type="term" value="C:mitochondrial ribosome"/>
    <property type="evidence" value="ECO:0007669"/>
    <property type="project" value="EnsemblFungi"/>
</dbReference>
<dbReference type="OrthoDB" id="2107880at2759"/>
<name>G8ZSB8_TORDE</name>
<dbReference type="InParanoid" id="G8ZSB8"/>
<proteinExistence type="predicted"/>
<evidence type="ECO:0008006" key="3">
    <source>
        <dbReference type="Google" id="ProtNLM"/>
    </source>
</evidence>
<dbReference type="PANTHER" id="PTHR28250:SF1">
    <property type="entry name" value="CYTOCHROME B PRE-MRNA-PROCESSING PROTEIN 6"/>
    <property type="match status" value="1"/>
</dbReference>
<dbReference type="Pfam" id="PF20180">
    <property type="entry name" value="UQCC2_CBP6"/>
    <property type="match status" value="1"/>
</dbReference>
<accession>G8ZSB8</accession>
<dbReference type="GO" id="GO:0050821">
    <property type="term" value="P:protein stabilization"/>
    <property type="evidence" value="ECO:0007669"/>
    <property type="project" value="EnsemblFungi"/>
</dbReference>
<dbReference type="PANTHER" id="PTHR28250">
    <property type="entry name" value="CYTOCHROME B PRE-MRNA-PROCESSING PROTEIN 6"/>
    <property type="match status" value="1"/>
</dbReference>
<dbReference type="GeneID" id="11500745"/>
<dbReference type="HOGENOM" id="CLU_149479_0_0_1"/>
<dbReference type="GO" id="GO:0043022">
    <property type="term" value="F:ribosome binding"/>
    <property type="evidence" value="ECO:0007669"/>
    <property type="project" value="EnsemblFungi"/>
</dbReference>
<dbReference type="Proteomes" id="UP000005627">
    <property type="component" value="Chromosome 3"/>
</dbReference>
<dbReference type="GO" id="GO:0070131">
    <property type="term" value="P:positive regulation of mitochondrial translation"/>
    <property type="evidence" value="ECO:0007669"/>
    <property type="project" value="EnsemblFungi"/>
</dbReference>
<evidence type="ECO:0000313" key="1">
    <source>
        <dbReference type="EMBL" id="CCE91410.1"/>
    </source>
</evidence>
<dbReference type="GO" id="GO:0034551">
    <property type="term" value="P:mitochondrial respiratory chain complex III assembly"/>
    <property type="evidence" value="ECO:0007669"/>
    <property type="project" value="EnsemblFungi"/>
</dbReference>